<proteinExistence type="predicted"/>
<comment type="caution">
    <text evidence="1">The sequence shown here is derived from an EMBL/GenBank/DDBJ whole genome shotgun (WGS) entry which is preliminary data.</text>
</comment>
<evidence type="ECO:0000313" key="1">
    <source>
        <dbReference type="EMBL" id="KAJ1912625.1"/>
    </source>
</evidence>
<organism evidence="1 2">
    <name type="scientific">Mycoemilia scoparia</name>
    <dbReference type="NCBI Taxonomy" id="417184"/>
    <lineage>
        <taxon>Eukaryota</taxon>
        <taxon>Fungi</taxon>
        <taxon>Fungi incertae sedis</taxon>
        <taxon>Zoopagomycota</taxon>
        <taxon>Kickxellomycotina</taxon>
        <taxon>Kickxellomycetes</taxon>
        <taxon>Kickxellales</taxon>
        <taxon>Kickxellaceae</taxon>
        <taxon>Mycoemilia</taxon>
    </lineage>
</organism>
<accession>A0A9W8DP44</accession>
<dbReference type="AlphaFoldDB" id="A0A9W8DP44"/>
<name>A0A9W8DP44_9FUNG</name>
<evidence type="ECO:0000313" key="2">
    <source>
        <dbReference type="Proteomes" id="UP001150538"/>
    </source>
</evidence>
<protein>
    <submittedName>
        <fullName evidence="1">Uncharacterized protein</fullName>
    </submittedName>
</protein>
<sequence length="145" mass="16821">MLKSIKIESMHIVYDENLETEVESFQKQIVLTYLKKNKVAIRFPGQDQRGRHIAYYTTTNPQLTPTTAIDTTTTTATNPPERILDPEDMASFFNARYVIVQKGVYVNPKYDVLEAVFVLEQDYKYYNKDPEFFGGIKDMSLSQFD</sequence>
<gene>
    <name evidence="1" type="ORF">H4219_005531</name>
</gene>
<keyword evidence="2" id="KW-1185">Reference proteome</keyword>
<dbReference type="Proteomes" id="UP001150538">
    <property type="component" value="Unassembled WGS sequence"/>
</dbReference>
<dbReference type="EMBL" id="JANBPU010000328">
    <property type="protein sequence ID" value="KAJ1912625.1"/>
    <property type="molecule type" value="Genomic_DNA"/>
</dbReference>
<reference evidence="1" key="1">
    <citation type="submission" date="2022-07" db="EMBL/GenBank/DDBJ databases">
        <title>Phylogenomic reconstructions and comparative analyses of Kickxellomycotina fungi.</title>
        <authorList>
            <person name="Reynolds N.K."/>
            <person name="Stajich J.E."/>
            <person name="Barry K."/>
            <person name="Grigoriev I.V."/>
            <person name="Crous P."/>
            <person name="Smith M.E."/>
        </authorList>
    </citation>
    <scope>NUCLEOTIDE SEQUENCE</scope>
    <source>
        <strain evidence="1">NBRC 100468</strain>
    </source>
</reference>